<feature type="chain" id="PRO_5012850588" evidence="1">
    <location>
        <begin position="20"/>
        <end position="378"/>
    </location>
</feature>
<dbReference type="Proteomes" id="UP000215335">
    <property type="component" value="Unassembled WGS sequence"/>
</dbReference>
<dbReference type="PANTHER" id="PTHR21398:SF11">
    <property type="entry name" value="HDC15381-RELATED"/>
    <property type="match status" value="1"/>
</dbReference>
<reference evidence="2 3" key="1">
    <citation type="journal article" date="2017" name="Curr. Biol.">
        <title>The Evolution of Venom by Co-option of Single-Copy Genes.</title>
        <authorList>
            <person name="Martinson E.O."/>
            <person name="Mrinalini"/>
            <person name="Kelkar Y.D."/>
            <person name="Chang C.H."/>
            <person name="Werren J.H."/>
        </authorList>
    </citation>
    <scope>NUCLEOTIDE SEQUENCE [LARGE SCALE GENOMIC DNA]</scope>
    <source>
        <strain evidence="2 3">Alberta</strain>
        <tissue evidence="2">Whole body</tissue>
    </source>
</reference>
<accession>A0A232EHR9</accession>
<dbReference type="OrthoDB" id="6358587at2759"/>
<keyword evidence="3" id="KW-1185">Reference proteome</keyword>
<protein>
    <submittedName>
        <fullName evidence="2">Uncharacterized protein</fullName>
    </submittedName>
</protein>
<dbReference type="SMART" id="SM00718">
    <property type="entry name" value="DM4_12"/>
    <property type="match status" value="1"/>
</dbReference>
<evidence type="ECO:0000313" key="3">
    <source>
        <dbReference type="Proteomes" id="UP000215335"/>
    </source>
</evidence>
<dbReference type="EMBL" id="NNAY01004426">
    <property type="protein sequence ID" value="OXU17920.1"/>
    <property type="molecule type" value="Genomic_DNA"/>
</dbReference>
<dbReference type="AlphaFoldDB" id="A0A232EHR9"/>
<evidence type="ECO:0000256" key="1">
    <source>
        <dbReference type="SAM" id="SignalP"/>
    </source>
</evidence>
<evidence type="ECO:0000313" key="2">
    <source>
        <dbReference type="EMBL" id="OXU17920.1"/>
    </source>
</evidence>
<gene>
    <name evidence="2" type="ORF">TSAR_004948</name>
</gene>
<dbReference type="Pfam" id="PF07841">
    <property type="entry name" value="DM4_12"/>
    <property type="match status" value="2"/>
</dbReference>
<keyword evidence="1" id="KW-0732">Signal</keyword>
<organism evidence="2 3">
    <name type="scientific">Trichomalopsis sarcophagae</name>
    <dbReference type="NCBI Taxonomy" id="543379"/>
    <lineage>
        <taxon>Eukaryota</taxon>
        <taxon>Metazoa</taxon>
        <taxon>Ecdysozoa</taxon>
        <taxon>Arthropoda</taxon>
        <taxon>Hexapoda</taxon>
        <taxon>Insecta</taxon>
        <taxon>Pterygota</taxon>
        <taxon>Neoptera</taxon>
        <taxon>Endopterygota</taxon>
        <taxon>Hymenoptera</taxon>
        <taxon>Apocrita</taxon>
        <taxon>Proctotrupomorpha</taxon>
        <taxon>Chalcidoidea</taxon>
        <taxon>Pteromalidae</taxon>
        <taxon>Pteromalinae</taxon>
        <taxon>Trichomalopsis</taxon>
    </lineage>
</organism>
<name>A0A232EHR9_9HYME</name>
<proteinExistence type="predicted"/>
<comment type="caution">
    <text evidence="2">The sequence shown here is derived from an EMBL/GenBank/DDBJ whole genome shotgun (WGS) entry which is preliminary data.</text>
</comment>
<dbReference type="InterPro" id="IPR006631">
    <property type="entry name" value="DM4_12"/>
</dbReference>
<sequence>MYAWLLMLLLLLLVGRIEGENSRGKRESPLIPPPLVWPFGGTFKLIVGAAIPIAMPGRIVSYGQNLQFQYSLPQNASFFSDYYKAKSSGRRRRRQVEEIGRERQIFYRMVEEELKRRAGVEDCLARSICESAETPLRDDGLVGEILHVLLTRYCRPDYGNGGESSLISDVYRRAAEVGRRAELDCFAAYPSCPRGFGILDHISKRYPEERSNEAAEMSAMLLLLLLLILGKEVDAAGRNKRALAFRKGSTFFNRLNYKVNIAPYTTFAQASGFKFAWELPVRGEGARVVRSTTLQEIREAVESVYESHGFDGKMCLLKSLCQAMEYLAEKDGVLMKVLHLLSGSRSGNGTSVLDPLVCGNYANHCPLHLIGFNAFTEH</sequence>
<feature type="signal peptide" evidence="1">
    <location>
        <begin position="1"/>
        <end position="19"/>
    </location>
</feature>
<dbReference type="PANTHER" id="PTHR21398">
    <property type="entry name" value="AGAP007094-PA"/>
    <property type="match status" value="1"/>
</dbReference>